<dbReference type="InterPro" id="IPR011990">
    <property type="entry name" value="TPR-like_helical_dom_sf"/>
</dbReference>
<keyword evidence="7" id="KW-1185">Reference proteome</keyword>
<evidence type="ECO:0000256" key="2">
    <source>
        <dbReference type="ARBA" id="ARBA00023125"/>
    </source>
</evidence>
<evidence type="ECO:0000259" key="5">
    <source>
        <dbReference type="PROSITE" id="PS51755"/>
    </source>
</evidence>
<dbReference type="GO" id="GO:0003677">
    <property type="term" value="F:DNA binding"/>
    <property type="evidence" value="ECO:0007669"/>
    <property type="project" value="UniProtKB-UniRule"/>
</dbReference>
<gene>
    <name evidence="6" type="ORF">JQS30_09455</name>
</gene>
<dbReference type="InterPro" id="IPR058852">
    <property type="entry name" value="HTH_77"/>
</dbReference>
<dbReference type="GO" id="GO:0043531">
    <property type="term" value="F:ADP binding"/>
    <property type="evidence" value="ECO:0007669"/>
    <property type="project" value="InterPro"/>
</dbReference>
<evidence type="ECO:0000256" key="1">
    <source>
        <dbReference type="ARBA" id="ARBA00005820"/>
    </source>
</evidence>
<dbReference type="Gene3D" id="3.40.50.300">
    <property type="entry name" value="P-loop containing nucleotide triphosphate hydrolases"/>
    <property type="match status" value="1"/>
</dbReference>
<dbReference type="CDD" id="cd00383">
    <property type="entry name" value="trans_reg_C"/>
    <property type="match status" value="1"/>
</dbReference>
<dbReference type="InterPro" id="IPR001867">
    <property type="entry name" value="OmpR/PhoB-type_DNA-bd"/>
</dbReference>
<dbReference type="SMART" id="SM01043">
    <property type="entry name" value="BTAD"/>
    <property type="match status" value="1"/>
</dbReference>
<feature type="DNA-binding region" description="OmpR/PhoB-type" evidence="3">
    <location>
        <begin position="1"/>
        <end position="96"/>
    </location>
</feature>
<evidence type="ECO:0000313" key="7">
    <source>
        <dbReference type="Proteomes" id="UP000662939"/>
    </source>
</evidence>
<proteinExistence type="inferred from homology"/>
<dbReference type="AlphaFoldDB" id="A0A895XNH8"/>
<dbReference type="Pfam" id="PF25872">
    <property type="entry name" value="HTH_77"/>
    <property type="match status" value="1"/>
</dbReference>
<dbReference type="PROSITE" id="PS51755">
    <property type="entry name" value="OMPR_PHOB"/>
    <property type="match status" value="1"/>
</dbReference>
<comment type="similarity">
    <text evidence="1">Belongs to the AfsR/DnrI/RedD regulatory family.</text>
</comment>
<dbReference type="Proteomes" id="UP000662939">
    <property type="component" value="Chromosome"/>
</dbReference>
<dbReference type="Gene3D" id="1.10.10.10">
    <property type="entry name" value="Winged helix-like DNA-binding domain superfamily/Winged helix DNA-binding domain"/>
    <property type="match status" value="1"/>
</dbReference>
<dbReference type="GO" id="GO:0006355">
    <property type="term" value="P:regulation of DNA-templated transcription"/>
    <property type="evidence" value="ECO:0007669"/>
    <property type="project" value="InterPro"/>
</dbReference>
<dbReference type="PANTHER" id="PTHR47691">
    <property type="entry name" value="REGULATOR-RELATED"/>
    <property type="match status" value="1"/>
</dbReference>
<feature type="domain" description="OmpR/PhoB-type" evidence="5">
    <location>
        <begin position="1"/>
        <end position="96"/>
    </location>
</feature>
<dbReference type="EMBL" id="CP070496">
    <property type="protein sequence ID" value="QSB04046.1"/>
    <property type="molecule type" value="Genomic_DNA"/>
</dbReference>
<dbReference type="RefSeq" id="WP_213170045.1">
    <property type="nucleotide sequence ID" value="NZ_CP070496.1"/>
</dbReference>
<reference evidence="6" key="1">
    <citation type="submission" date="2021-02" db="EMBL/GenBank/DDBJ databases">
        <title>Natronoglycomyces albus gen. nov., sp. nov, a haloalkaliphilic actinobacterium from a soda solonchak soil.</title>
        <authorList>
            <person name="Sorokin D.Y."/>
            <person name="Khijniak T.V."/>
            <person name="Zakharycheva A.P."/>
            <person name="Boueva O.V."/>
            <person name="Ariskina E.V."/>
            <person name="Hahnke R.L."/>
            <person name="Bunk B."/>
            <person name="Sproer C."/>
            <person name="Schumann P."/>
            <person name="Evtushenko L.I."/>
            <person name="Kublanov I.V."/>
        </authorList>
    </citation>
    <scope>NUCLEOTIDE SEQUENCE</scope>
    <source>
        <strain evidence="6">DSM 106290</strain>
    </source>
</reference>
<dbReference type="InterPro" id="IPR005158">
    <property type="entry name" value="BTAD"/>
</dbReference>
<organism evidence="6 7">
    <name type="scientific">Natronoglycomyces albus</name>
    <dbReference type="NCBI Taxonomy" id="2811108"/>
    <lineage>
        <taxon>Bacteria</taxon>
        <taxon>Bacillati</taxon>
        <taxon>Actinomycetota</taxon>
        <taxon>Actinomycetes</taxon>
        <taxon>Glycomycetales</taxon>
        <taxon>Glycomycetaceae</taxon>
        <taxon>Natronoglycomyces</taxon>
    </lineage>
</organism>
<feature type="region of interest" description="Disordered" evidence="4">
    <location>
        <begin position="246"/>
        <end position="269"/>
    </location>
</feature>
<dbReference type="Pfam" id="PF03704">
    <property type="entry name" value="BTAD"/>
    <property type="match status" value="1"/>
</dbReference>
<dbReference type="SMART" id="SM00862">
    <property type="entry name" value="Trans_reg_C"/>
    <property type="match status" value="1"/>
</dbReference>
<evidence type="ECO:0000256" key="3">
    <source>
        <dbReference type="PROSITE-ProRule" id="PRU01091"/>
    </source>
</evidence>
<dbReference type="SUPFAM" id="SSF48452">
    <property type="entry name" value="TPR-like"/>
    <property type="match status" value="2"/>
</dbReference>
<name>A0A895XNH8_9ACTN</name>
<dbReference type="InterPro" id="IPR036388">
    <property type="entry name" value="WH-like_DNA-bd_sf"/>
</dbReference>
<dbReference type="SUPFAM" id="SSF52540">
    <property type="entry name" value="P-loop containing nucleoside triphosphate hydrolases"/>
    <property type="match status" value="1"/>
</dbReference>
<keyword evidence="2 3" id="KW-0238">DNA-binding</keyword>
<evidence type="ECO:0000256" key="4">
    <source>
        <dbReference type="SAM" id="MobiDB-lite"/>
    </source>
</evidence>
<dbReference type="InterPro" id="IPR027417">
    <property type="entry name" value="P-loop_NTPase"/>
</dbReference>
<dbReference type="SUPFAM" id="SSF46894">
    <property type="entry name" value="C-terminal effector domain of the bipartite response regulators"/>
    <property type="match status" value="1"/>
</dbReference>
<dbReference type="KEGG" id="nav:JQS30_09455"/>
<dbReference type="Gene3D" id="1.25.40.10">
    <property type="entry name" value="Tetratricopeptide repeat domain"/>
    <property type="match status" value="2"/>
</dbReference>
<dbReference type="GO" id="GO:0000160">
    <property type="term" value="P:phosphorelay signal transduction system"/>
    <property type="evidence" value="ECO:0007669"/>
    <property type="project" value="InterPro"/>
</dbReference>
<dbReference type="CDD" id="cd15831">
    <property type="entry name" value="BTAD"/>
    <property type="match status" value="1"/>
</dbReference>
<dbReference type="Pfam" id="PF00486">
    <property type="entry name" value="Trans_reg_C"/>
    <property type="match status" value="1"/>
</dbReference>
<evidence type="ECO:0000313" key="6">
    <source>
        <dbReference type="EMBL" id="QSB04046.1"/>
    </source>
</evidence>
<sequence length="991" mass="109185">MKFGALGPITVWDDQGRELTVPGVKVRALLAMLLIHRGQVVSVDKLVDALWGHAAPGDAAAVLRTKVTHLRRVIDQAGGNGRSTVLWRSPGYVLDVAAQAVDFEEFAAIIASARKEQYARGTVEYLSWGLSNWRGEAFGEFRDELFAKAMVAQLEEQRIEAIEERAEARLELGDPAWLTSELAEVTEHYPLRERLHAVWMRALYQQGRQNEALEVYAKLAHRLREDMGLDPSPNLAALQQSILRQEEPAAPTESTAVPPRRNASRVPTPLTDIIGRDEDIRQARKSLRENRLVTIAGPGGVGKTRLAIEIGNESAEEYPDGIWFVDLAPIPAPSGGPDADTRAQHSIHDAIARAIGLRDDYAASKHSFENPSHRDRQPDTDTQLACTPDQPELAGRISSFLMITRSLLIVDNAEHLLEATANVIRQLLSSTADVRVLVTSREPFRSPYEQLLTLPPLDVPGAQAHLDPTDLHRFAAVNLFLARAQSAGVRIDPTQENLARVSTVCRRLDGLPLAVELAAAKVRALGLEHLVERLDDRFRLLATASSGADPRHQTLRSVIDWSWDMLSETERMLLRRISVSAGGYLLEAAENVAGFGELNPTDIVETLSRLVEQSLLFAYETPHGMRYRMLESIAAYALERLGASGEYHTVTSRHVAYFSSLVTEAEQRLRTHEQCHWLKAMQAESDNLRSALSYATESSDPVAALRVANSSVWFWFMRGRLTEAHWSLAEAIHTAEATTTNDSSVDTLLAEARNWLAALRLRINAGIDQTAETTALLRSCPTDSARLRRSRWFLAFTMVCSEHTSNITVEPGTPVEAALTGTTADDVWGEAASVLGRAGIALTLGREDEGQQLAEEAATLFDRQGDNWGWLQATCFLSCVAESHGDMDTSQKLNQSALEVAEALELTSEYSMLLSKMGLAALVRGEFGDARQWYQRARHLAGDQCDSTVVGIAEAGLRLVDRRRSGGSVIAELEREIRPAVPAPTWEKAAS</sequence>
<dbReference type="PANTHER" id="PTHR47691:SF3">
    <property type="entry name" value="HTH-TYPE TRANSCRIPTIONAL REGULATOR RV0890C-RELATED"/>
    <property type="match status" value="1"/>
</dbReference>
<accession>A0A895XNH8</accession>
<protein>
    <submittedName>
        <fullName evidence="6">Winged helix-turn-helix domain-containing protein</fullName>
    </submittedName>
</protein>
<dbReference type="InterPro" id="IPR016032">
    <property type="entry name" value="Sig_transdc_resp-reg_C-effctor"/>
</dbReference>